<name>A0A409XPT0_PSICY</name>
<dbReference type="InterPro" id="IPR010730">
    <property type="entry name" value="HET"/>
</dbReference>
<proteinExistence type="predicted"/>
<keyword evidence="3" id="KW-1185">Reference proteome</keyword>
<organism evidence="2 3">
    <name type="scientific">Psilocybe cyanescens</name>
    <dbReference type="NCBI Taxonomy" id="93625"/>
    <lineage>
        <taxon>Eukaryota</taxon>
        <taxon>Fungi</taxon>
        <taxon>Dikarya</taxon>
        <taxon>Basidiomycota</taxon>
        <taxon>Agaricomycotina</taxon>
        <taxon>Agaricomycetes</taxon>
        <taxon>Agaricomycetidae</taxon>
        <taxon>Agaricales</taxon>
        <taxon>Agaricineae</taxon>
        <taxon>Strophariaceae</taxon>
        <taxon>Psilocybe</taxon>
    </lineage>
</organism>
<evidence type="ECO:0000313" key="3">
    <source>
        <dbReference type="Proteomes" id="UP000283269"/>
    </source>
</evidence>
<dbReference type="EMBL" id="NHYD01000972">
    <property type="protein sequence ID" value="PPQ92748.1"/>
    <property type="molecule type" value="Genomic_DNA"/>
</dbReference>
<dbReference type="PANTHER" id="PTHR33112">
    <property type="entry name" value="DOMAIN PROTEIN, PUTATIVE-RELATED"/>
    <property type="match status" value="1"/>
</dbReference>
<dbReference type="Pfam" id="PF06985">
    <property type="entry name" value="HET"/>
    <property type="match status" value="1"/>
</dbReference>
<accession>A0A409XPT0</accession>
<dbReference type="InParanoid" id="A0A409XPT0"/>
<dbReference type="AlphaFoldDB" id="A0A409XPT0"/>
<reference evidence="2 3" key="1">
    <citation type="journal article" date="2018" name="Evol. Lett.">
        <title>Horizontal gene cluster transfer increased hallucinogenic mushroom diversity.</title>
        <authorList>
            <person name="Reynolds H.T."/>
            <person name="Vijayakumar V."/>
            <person name="Gluck-Thaler E."/>
            <person name="Korotkin H.B."/>
            <person name="Matheny P.B."/>
            <person name="Slot J.C."/>
        </authorList>
    </citation>
    <scope>NUCLEOTIDE SEQUENCE [LARGE SCALE GENOMIC DNA]</scope>
    <source>
        <strain evidence="2 3">2631</strain>
    </source>
</reference>
<dbReference type="Proteomes" id="UP000283269">
    <property type="component" value="Unassembled WGS sequence"/>
</dbReference>
<protein>
    <recommendedName>
        <fullName evidence="1">Heterokaryon incompatibility domain-containing protein</fullName>
    </recommendedName>
</protein>
<dbReference type="OrthoDB" id="5125733at2759"/>
<feature type="domain" description="Heterokaryon incompatibility" evidence="1">
    <location>
        <begin position="245"/>
        <end position="399"/>
    </location>
</feature>
<evidence type="ECO:0000313" key="2">
    <source>
        <dbReference type="EMBL" id="PPQ92748.1"/>
    </source>
</evidence>
<dbReference type="STRING" id="93625.A0A409XPT0"/>
<sequence length="758" mass="86305">MTESVAFSDTAHSHEPILAETWGADDDEYVEEGAGIELGDIRIPPLAPVPTGLVRPGDSLCDICRQLQLNVDNFIVTPGDDDTYKAHLFLGLVEDMKKKTHCPLCRLILGSIGSELPSVEDGQPLSVSYRWEAVEEMRSISPYAWKPGGRYANPKRLNAFPRITLLANDTPTLSKLYSVRPIEDKIDFNMVSNWLFMCEDWHGDECEKSKFLDGIVDNPTLLIPSFRLIDVIDNCIVSAPRNVIYIALSYVWGRIDPAKILRLLKANVDELQTPGALLQQHHHDRIPLTIQHAMHVARELQLRYIWVDSLCIIQDDIGPGGSKMDAITKMDLIYGAAYLTIIAATGTDANAGLPGVYPGTRQVPQLIEEVLPGLRLASKPSGLSHITNIHRTRAWTYQELQFAKRRLTFIGGQVVFQCCSYHWREDVVFEDRNCYLTRSAARDELPNDIFKLESLLHGYSGLSLTSQEDIYHAFAGMARFFRTKLGANLCHGIPDTDFDWFLLWTTQDPPKRRPHAPSWSWSGWQGEMRPMSWWRYRPSTEQIRELQRDRTWIVWYERRAHHLEDCHRVWTSETTTSLPSESLDPTSFYDSRIQTRFPFDCSQTLPTPRKVVNAPKYVESGHTELGSGFLQFWTVSVMFSLAESTSRENPTFGPRNTHSRVGIFGRDGREVGIVFVNPDWRDKNVISQKTHEFILLSEGTDHDLRLDVDDKDLKYMVMLIDWQGDGQWAERVAVTSIEKTSLKQALGVGPVWKEFILG</sequence>
<comment type="caution">
    <text evidence="2">The sequence shown here is derived from an EMBL/GenBank/DDBJ whole genome shotgun (WGS) entry which is preliminary data.</text>
</comment>
<gene>
    <name evidence="2" type="ORF">CVT25_003857</name>
</gene>
<dbReference type="PANTHER" id="PTHR33112:SF16">
    <property type="entry name" value="HETEROKARYON INCOMPATIBILITY DOMAIN-CONTAINING PROTEIN"/>
    <property type="match status" value="1"/>
</dbReference>
<evidence type="ECO:0000259" key="1">
    <source>
        <dbReference type="Pfam" id="PF06985"/>
    </source>
</evidence>